<dbReference type="EMBL" id="UWPJ01000023">
    <property type="protein sequence ID" value="VCU70905.1"/>
    <property type="molecule type" value="Genomic_DNA"/>
</dbReference>
<dbReference type="Proteomes" id="UP000277294">
    <property type="component" value="Unassembled WGS sequence"/>
</dbReference>
<dbReference type="InterPro" id="IPR029068">
    <property type="entry name" value="Glyas_Bleomycin-R_OHBP_Dase"/>
</dbReference>
<dbReference type="Gene3D" id="3.30.720.120">
    <property type="match status" value="1"/>
</dbReference>
<reference evidence="2 3" key="1">
    <citation type="submission" date="2018-10" db="EMBL/GenBank/DDBJ databases">
        <authorList>
            <person name="Criscuolo A."/>
        </authorList>
    </citation>
    <scope>NUCLEOTIDE SEQUENCE [LARGE SCALE GENOMIC DNA]</scope>
    <source>
        <strain evidence="2">DnA1</strain>
    </source>
</reference>
<dbReference type="AlphaFoldDB" id="A0A3P4B6V8"/>
<dbReference type="Pfam" id="PF00903">
    <property type="entry name" value="Glyoxalase"/>
    <property type="match status" value="1"/>
</dbReference>
<dbReference type="Gene3D" id="3.30.720.110">
    <property type="match status" value="1"/>
</dbReference>
<organism evidence="2 3">
    <name type="scientific">Pigmentiphaga humi</name>
    <dbReference type="NCBI Taxonomy" id="2478468"/>
    <lineage>
        <taxon>Bacteria</taxon>
        <taxon>Pseudomonadati</taxon>
        <taxon>Pseudomonadota</taxon>
        <taxon>Betaproteobacteria</taxon>
        <taxon>Burkholderiales</taxon>
        <taxon>Alcaligenaceae</taxon>
        <taxon>Pigmentiphaga</taxon>
    </lineage>
</organism>
<dbReference type="SUPFAM" id="SSF54593">
    <property type="entry name" value="Glyoxalase/Bleomycin resistance protein/Dihydroxybiphenyl dioxygenase"/>
    <property type="match status" value="1"/>
</dbReference>
<dbReference type="InterPro" id="IPR004360">
    <property type="entry name" value="Glyas_Fos-R_dOase_dom"/>
</dbReference>
<dbReference type="InterPro" id="IPR037523">
    <property type="entry name" value="VOC_core"/>
</dbReference>
<gene>
    <name evidence="2" type="ORF">PIGHUM_02985</name>
</gene>
<dbReference type="PANTHER" id="PTHR34109">
    <property type="entry name" value="BNAUNNG04460D PROTEIN-RELATED"/>
    <property type="match status" value="1"/>
</dbReference>
<name>A0A3P4B6V8_9BURK</name>
<sequence>MTVKPIPEGFHTVTPYVSVTGADRFIEFLKNAFDAEEQYRLDSPRGIGHAQVSIGDSNIMISEKCDEWPSHPASLYLYVPDVDAVYRQALAAGATSVTEPADQFYGDRSAGVRDAFGNTWWIGTHIEDVPNEEIARRAQALFAKKS</sequence>
<keyword evidence="3" id="KW-1185">Reference proteome</keyword>
<dbReference type="PROSITE" id="PS51819">
    <property type="entry name" value="VOC"/>
    <property type="match status" value="1"/>
</dbReference>
<dbReference type="PANTHER" id="PTHR34109:SF1">
    <property type="entry name" value="VOC DOMAIN-CONTAINING PROTEIN"/>
    <property type="match status" value="1"/>
</dbReference>
<dbReference type="OrthoDB" id="9795306at2"/>
<evidence type="ECO:0000259" key="1">
    <source>
        <dbReference type="PROSITE" id="PS51819"/>
    </source>
</evidence>
<feature type="domain" description="VOC" evidence="1">
    <location>
        <begin position="9"/>
        <end position="125"/>
    </location>
</feature>
<protein>
    <submittedName>
        <fullName evidence="2">Glyoxalase-like domain protein</fullName>
    </submittedName>
</protein>
<evidence type="ECO:0000313" key="3">
    <source>
        <dbReference type="Proteomes" id="UP000277294"/>
    </source>
</evidence>
<evidence type="ECO:0000313" key="2">
    <source>
        <dbReference type="EMBL" id="VCU70905.1"/>
    </source>
</evidence>
<proteinExistence type="predicted"/>
<dbReference type="RefSeq" id="WP_124080364.1">
    <property type="nucleotide sequence ID" value="NZ_UWPJ01000023.1"/>
</dbReference>
<dbReference type="CDD" id="cd07246">
    <property type="entry name" value="VOC_like"/>
    <property type="match status" value="1"/>
</dbReference>
<accession>A0A3P4B6V8</accession>